<feature type="transmembrane region" description="Helical" evidence="9">
    <location>
        <begin position="6"/>
        <end position="25"/>
    </location>
</feature>
<gene>
    <name evidence="10" type="primary">ND3</name>
</gene>
<dbReference type="InterPro" id="IPR000440">
    <property type="entry name" value="NADH_UbQ/plastoQ_OxRdtase_su3"/>
</dbReference>
<dbReference type="PANTHER" id="PTHR11058:SF9">
    <property type="entry name" value="NADH-UBIQUINONE OXIDOREDUCTASE CHAIN 3"/>
    <property type="match status" value="1"/>
</dbReference>
<dbReference type="GeneID" id="20833073"/>
<accession>A0A089QFY7</accession>
<evidence type="ECO:0000256" key="4">
    <source>
        <dbReference type="ARBA" id="ARBA00022448"/>
    </source>
</evidence>
<name>A0A089QFY7_PSEPZ</name>
<proteinExistence type="inferred from homology"/>
<keyword evidence="5 9" id="KW-0812">Transmembrane</keyword>
<evidence type="ECO:0000256" key="6">
    <source>
        <dbReference type="ARBA" id="ARBA00022989"/>
    </source>
</evidence>
<evidence type="ECO:0000313" key="10">
    <source>
        <dbReference type="EMBL" id="AIR11947.1"/>
    </source>
</evidence>
<organism evidence="10">
    <name type="scientific">Pseudacysta perseae</name>
    <name type="common">Avocado lace bug</name>
    <dbReference type="NCBI Taxonomy" id="1041453"/>
    <lineage>
        <taxon>Eukaryota</taxon>
        <taxon>Metazoa</taxon>
        <taxon>Ecdysozoa</taxon>
        <taxon>Arthropoda</taxon>
        <taxon>Hexapoda</taxon>
        <taxon>Insecta</taxon>
        <taxon>Pterygota</taxon>
        <taxon>Neoptera</taxon>
        <taxon>Paraneoptera</taxon>
        <taxon>Hemiptera</taxon>
        <taxon>Heteroptera</taxon>
        <taxon>Panheteroptera</taxon>
        <taxon>Cimicomorpha</taxon>
        <taxon>Tingidae</taxon>
        <taxon>Pseudacysta</taxon>
    </lineage>
</organism>
<feature type="transmembrane region" description="Helical" evidence="9">
    <location>
        <begin position="57"/>
        <end position="80"/>
    </location>
</feature>
<dbReference type="GO" id="GO:0030964">
    <property type="term" value="C:NADH dehydrogenase complex"/>
    <property type="evidence" value="ECO:0007669"/>
    <property type="project" value="TreeGrafter"/>
</dbReference>
<comment type="similarity">
    <text evidence="2 9">Belongs to the complex I subunit 3 family.</text>
</comment>
<keyword evidence="6 9" id="KW-1133">Transmembrane helix</keyword>
<dbReference type="GO" id="GO:0008137">
    <property type="term" value="F:NADH dehydrogenase (ubiquinone) activity"/>
    <property type="evidence" value="ECO:0007669"/>
    <property type="project" value="UniProtKB-UniRule"/>
</dbReference>
<dbReference type="CTD" id="4537"/>
<dbReference type="AlphaFoldDB" id="A0A089QFY7"/>
<dbReference type="GO" id="GO:0031966">
    <property type="term" value="C:mitochondrial membrane"/>
    <property type="evidence" value="ECO:0007669"/>
    <property type="project" value="UniProtKB-SubCell"/>
</dbReference>
<evidence type="ECO:0000256" key="3">
    <source>
        <dbReference type="ARBA" id="ARBA00021007"/>
    </source>
</evidence>
<dbReference type="EMBL" id="KM278221">
    <property type="protein sequence ID" value="AIR11947.1"/>
    <property type="molecule type" value="Genomic_DNA"/>
</dbReference>
<keyword evidence="7 9" id="KW-0472">Membrane</keyword>
<keyword evidence="9" id="KW-0679">Respiratory chain</keyword>
<dbReference type="Gene3D" id="1.20.58.1610">
    <property type="entry name" value="NADH:ubiquinone/plastoquinone oxidoreductase, chain 3"/>
    <property type="match status" value="1"/>
</dbReference>
<geneLocation type="mitochondrion" evidence="10"/>
<protein>
    <recommendedName>
        <fullName evidence="3 9">NADH-ubiquinone oxidoreductase chain 3</fullName>
        <ecNumber evidence="9">7.1.1.2</ecNumber>
    </recommendedName>
</protein>
<comment type="subcellular location">
    <subcellularLocation>
        <location evidence="1">Membrane</location>
    </subcellularLocation>
    <subcellularLocation>
        <location evidence="9">Mitochondrion membrane</location>
        <topology evidence="9">Multi-pass membrane protein</topology>
    </subcellularLocation>
</comment>
<comment type="catalytic activity">
    <reaction evidence="8 9">
        <text>a ubiquinone + NADH + 5 H(+)(in) = a ubiquinol + NAD(+) + 4 H(+)(out)</text>
        <dbReference type="Rhea" id="RHEA:29091"/>
        <dbReference type="Rhea" id="RHEA-COMP:9565"/>
        <dbReference type="Rhea" id="RHEA-COMP:9566"/>
        <dbReference type="ChEBI" id="CHEBI:15378"/>
        <dbReference type="ChEBI" id="CHEBI:16389"/>
        <dbReference type="ChEBI" id="CHEBI:17976"/>
        <dbReference type="ChEBI" id="CHEBI:57540"/>
        <dbReference type="ChEBI" id="CHEBI:57945"/>
        <dbReference type="EC" id="7.1.1.2"/>
    </reaction>
</comment>
<evidence type="ECO:0000256" key="1">
    <source>
        <dbReference type="ARBA" id="ARBA00004370"/>
    </source>
</evidence>
<keyword evidence="9 10" id="KW-0496">Mitochondrion</keyword>
<feature type="transmembrane region" description="Helical" evidence="9">
    <location>
        <begin position="86"/>
        <end position="106"/>
    </location>
</feature>
<evidence type="ECO:0000256" key="9">
    <source>
        <dbReference type="RuleBase" id="RU003640"/>
    </source>
</evidence>
<dbReference type="RefSeq" id="YP_009092566.1">
    <property type="nucleotide sequence ID" value="NC_025299.1"/>
</dbReference>
<dbReference type="PANTHER" id="PTHR11058">
    <property type="entry name" value="NADH-UBIQUINONE OXIDOREDUCTASE CHAIN 3"/>
    <property type="match status" value="1"/>
</dbReference>
<keyword evidence="9" id="KW-0520">NAD</keyword>
<keyword evidence="9" id="KW-0249">Electron transport</keyword>
<keyword evidence="9" id="KW-0830">Ubiquinone</keyword>
<evidence type="ECO:0000256" key="8">
    <source>
        <dbReference type="ARBA" id="ARBA00049551"/>
    </source>
</evidence>
<evidence type="ECO:0000256" key="2">
    <source>
        <dbReference type="ARBA" id="ARBA00008472"/>
    </source>
</evidence>
<evidence type="ECO:0000256" key="5">
    <source>
        <dbReference type="ARBA" id="ARBA00022692"/>
    </source>
</evidence>
<evidence type="ECO:0000256" key="7">
    <source>
        <dbReference type="ARBA" id="ARBA00023136"/>
    </source>
</evidence>
<sequence>MMKTMLIATLTLMASTLMMLLHLIINKKMFMERNKMNPFDCGFDMHSSSRLPFSTQFFLIGILFLIFDVEMVIILPMIITLKTSNLMYWVLASMTITVILIIGLIYEWKNSVIEWMN</sequence>
<dbReference type="EC" id="7.1.1.2" evidence="9"/>
<dbReference type="Pfam" id="PF00507">
    <property type="entry name" value="Oxidored_q4"/>
    <property type="match status" value="1"/>
</dbReference>
<dbReference type="InterPro" id="IPR038430">
    <property type="entry name" value="NDAH_ubi_oxred_su3_sf"/>
</dbReference>
<keyword evidence="4 9" id="KW-0813">Transport</keyword>
<comment type="function">
    <text evidence="9">Core subunit of the mitochondrial membrane respiratory chain NADH dehydrogenase (Complex I) which catalyzes electron transfer from NADH through the respiratory chain, using ubiquinone as an electron acceptor. Essential for the catalytic activity of complex I.</text>
</comment>
<keyword evidence="9" id="KW-1278">Translocase</keyword>
<reference evidence="10" key="1">
    <citation type="submission" date="2014-08" db="EMBL/GenBank/DDBJ databases">
        <title>Shotgun assembly of Pseudacysta perseae mitochondrial genome (Heteroptera, Tingidae).</title>
        <authorList>
            <person name="Kocher A."/>
        </authorList>
    </citation>
    <scope>NUCLEOTIDE SEQUENCE</scope>
</reference>